<dbReference type="InterPro" id="IPR036866">
    <property type="entry name" value="RibonucZ/Hydroxyglut_hydro"/>
</dbReference>
<proteinExistence type="predicted"/>
<keyword evidence="1" id="KW-0732">Signal</keyword>
<feature type="signal peptide" evidence="1">
    <location>
        <begin position="1"/>
        <end position="21"/>
    </location>
</feature>
<evidence type="ECO:0000313" key="3">
    <source>
        <dbReference type="Proteomes" id="UP001301140"/>
    </source>
</evidence>
<dbReference type="Gene3D" id="3.60.15.10">
    <property type="entry name" value="Ribonuclease Z/Hydroxyacylglutathione hydrolase-like"/>
    <property type="match status" value="1"/>
</dbReference>
<keyword evidence="3" id="KW-1185">Reference proteome</keyword>
<evidence type="ECO:0000313" key="2">
    <source>
        <dbReference type="EMBL" id="MDF1585887.1"/>
    </source>
</evidence>
<comment type="caution">
    <text evidence="2">The sequence shown here is derived from an EMBL/GenBank/DDBJ whole genome shotgun (WGS) entry which is preliminary data.</text>
</comment>
<organism evidence="2 3">
    <name type="scientific">Marinimicrococcus flavescens</name>
    <dbReference type="NCBI Taxonomy" id="3031815"/>
    <lineage>
        <taxon>Bacteria</taxon>
        <taxon>Pseudomonadati</taxon>
        <taxon>Pseudomonadota</taxon>
        <taxon>Alphaproteobacteria</taxon>
        <taxon>Geminicoccales</taxon>
        <taxon>Geminicoccaceae</taxon>
        <taxon>Marinimicrococcus</taxon>
    </lineage>
</organism>
<dbReference type="SUPFAM" id="SSF56281">
    <property type="entry name" value="Metallo-hydrolase/oxidoreductase"/>
    <property type="match status" value="1"/>
</dbReference>
<dbReference type="RefSeq" id="WP_327788308.1">
    <property type="nucleotide sequence ID" value="NZ_JARGEQ010000047.1"/>
</dbReference>
<feature type="chain" id="PRO_5042994176" evidence="1">
    <location>
        <begin position="22"/>
        <end position="256"/>
    </location>
</feature>
<gene>
    <name evidence="2" type="ORF">PZ740_05750</name>
</gene>
<dbReference type="Pfam" id="PF13483">
    <property type="entry name" value="Lactamase_B_3"/>
    <property type="match status" value="1"/>
</dbReference>
<name>A0AAP3V2S7_9PROT</name>
<accession>A0AAP3V2S7</accession>
<dbReference type="PANTHER" id="PTHR39189:SF1">
    <property type="entry name" value="UPF0173 METAL-DEPENDENT HYDROLASE YTKL"/>
    <property type="match status" value="1"/>
</dbReference>
<dbReference type="Proteomes" id="UP001301140">
    <property type="component" value="Unassembled WGS sequence"/>
</dbReference>
<dbReference type="EMBL" id="JARGEQ010000047">
    <property type="protein sequence ID" value="MDF1585887.1"/>
    <property type="molecule type" value="Genomic_DNA"/>
</dbReference>
<dbReference type="AlphaFoldDB" id="A0AAP3V2S7"/>
<reference evidence="2 3" key="1">
    <citation type="submission" date="2023-03" db="EMBL/GenBank/DDBJ databases">
        <title>YIM 152171 draft genome.</title>
        <authorList>
            <person name="Yang Z."/>
        </authorList>
    </citation>
    <scope>NUCLEOTIDE SEQUENCE [LARGE SCALE GENOMIC DNA]</scope>
    <source>
        <strain evidence="2 3">YIM 152171</strain>
    </source>
</reference>
<evidence type="ECO:0000256" key="1">
    <source>
        <dbReference type="SAM" id="SignalP"/>
    </source>
</evidence>
<protein>
    <submittedName>
        <fullName evidence="2">MBL fold metallo-hydrolase</fullName>
    </submittedName>
</protein>
<sequence length="256" mass="27596">MLLRCLLLLLMLALPERALLAAGCFPVAAAPARLWPAALPGAAAVRLTFLGHSSFLLESAGGVTAVTDFNGYVRPALTPDIVTMNNAHSTHFTPSPDPAIPHVLRGWALGGAAEHDLVVEDMRVRSVPTAVHGRTGERALGNSMFVFEVADLCIAHLGHLHHRLLPVQLAELGQIDVVLAPIDGAYTMSQEEMLEVLRQIRAPLVIPMHYFGSTVLGRFVELARGAWDIDMRGEPELLLSRTTLPRRPTVVVLPGG</sequence>
<dbReference type="PANTHER" id="PTHR39189">
    <property type="entry name" value="UPF0173 METAL-DEPENDENT HYDROLASE YTKL"/>
    <property type="match status" value="1"/>
</dbReference>